<name>A0ABX5QJZ4_9MICO</name>
<dbReference type="PROSITE" id="PS51186">
    <property type="entry name" value="GNAT"/>
    <property type="match status" value="1"/>
</dbReference>
<evidence type="ECO:0000313" key="5">
    <source>
        <dbReference type="Proteomes" id="UP000285768"/>
    </source>
</evidence>
<evidence type="ECO:0000256" key="2">
    <source>
        <dbReference type="ARBA" id="ARBA00023315"/>
    </source>
</evidence>
<proteinExistence type="predicted"/>
<dbReference type="InterPro" id="IPR016181">
    <property type="entry name" value="Acyl_CoA_acyltransferase"/>
</dbReference>
<dbReference type="PANTHER" id="PTHR43877">
    <property type="entry name" value="AMINOALKYLPHOSPHONATE N-ACETYLTRANSFERASE-RELATED-RELATED"/>
    <property type="match status" value="1"/>
</dbReference>
<keyword evidence="1" id="KW-0808">Transferase</keyword>
<reference evidence="4 5" key="1">
    <citation type="submission" date="2019-01" db="EMBL/GenBank/DDBJ databases">
        <title>Leucobacter muris sp. nov. isolated from the nose of a laboratory mouse.</title>
        <authorList>
            <person name="Benga L."/>
            <person name="Sproeer C."/>
            <person name="Schumann P."/>
            <person name="Verbarg S."/>
            <person name="Bunk B."/>
            <person name="Engelhardt E."/>
            <person name="Benten P.M."/>
            <person name="Sager M."/>
        </authorList>
    </citation>
    <scope>NUCLEOTIDE SEQUENCE [LARGE SCALE GENOMIC DNA]</scope>
    <source>
        <strain evidence="4 5">DSM 101948</strain>
    </source>
</reference>
<organism evidence="4 5">
    <name type="scientific">Leucobacter muris</name>
    <dbReference type="NCBI Taxonomy" id="1935379"/>
    <lineage>
        <taxon>Bacteria</taxon>
        <taxon>Bacillati</taxon>
        <taxon>Actinomycetota</taxon>
        <taxon>Actinomycetes</taxon>
        <taxon>Micrococcales</taxon>
        <taxon>Microbacteriaceae</taxon>
        <taxon>Leucobacter</taxon>
    </lineage>
</organism>
<dbReference type="Pfam" id="PF00583">
    <property type="entry name" value="Acetyltransf_1"/>
    <property type="match status" value="1"/>
</dbReference>
<evidence type="ECO:0000259" key="3">
    <source>
        <dbReference type="PROSITE" id="PS51186"/>
    </source>
</evidence>
<keyword evidence="5" id="KW-1185">Reference proteome</keyword>
<dbReference type="InterPro" id="IPR050832">
    <property type="entry name" value="Bact_Acetyltransf"/>
</dbReference>
<dbReference type="Gene3D" id="3.40.630.30">
    <property type="match status" value="1"/>
</dbReference>
<accession>A0ABX5QJZ4</accession>
<gene>
    <name evidence="4" type="ORF">Leucomu_14225</name>
</gene>
<keyword evidence="2" id="KW-0012">Acyltransferase</keyword>
<protein>
    <submittedName>
        <fullName evidence="4">GNAT family N-acetyltransferase</fullName>
    </submittedName>
</protein>
<dbReference type="EMBL" id="CP035037">
    <property type="protein sequence ID" value="QAB19318.1"/>
    <property type="molecule type" value="Genomic_DNA"/>
</dbReference>
<dbReference type="SUPFAM" id="SSF55729">
    <property type="entry name" value="Acyl-CoA N-acyltransferases (Nat)"/>
    <property type="match status" value="1"/>
</dbReference>
<evidence type="ECO:0000256" key="1">
    <source>
        <dbReference type="ARBA" id="ARBA00022679"/>
    </source>
</evidence>
<dbReference type="InterPro" id="IPR000182">
    <property type="entry name" value="GNAT_dom"/>
</dbReference>
<dbReference type="CDD" id="cd04301">
    <property type="entry name" value="NAT_SF"/>
    <property type="match status" value="1"/>
</dbReference>
<feature type="domain" description="N-acetyltransferase" evidence="3">
    <location>
        <begin position="1"/>
        <end position="148"/>
    </location>
</feature>
<dbReference type="Proteomes" id="UP000285768">
    <property type="component" value="Chromosome"/>
</dbReference>
<sequence>MGFEAARAGDAAQIAALVRAAYEPYVSRIGREPAPMRTDYAAAVEAGGVLVARLEGRILGVLVTEARPDHLLVENVAVAPEARGLGIGATLLERADEEARSLGLVETRLYTNARMTENLAYYPRRGFREVERRTEDGFDRVYFARPVADRAG</sequence>
<evidence type="ECO:0000313" key="4">
    <source>
        <dbReference type="EMBL" id="QAB19318.1"/>
    </source>
</evidence>